<dbReference type="AlphaFoldDB" id="A0A1A9F031"/>
<comment type="subcellular location">
    <subcellularLocation>
        <location evidence="1">Membrane</location>
        <topology evidence="1">Multi-pass membrane protein</topology>
    </subcellularLocation>
</comment>
<dbReference type="InterPro" id="IPR003825">
    <property type="entry name" value="Colicin-V_CvpA"/>
</dbReference>
<gene>
    <name evidence="6" type="ORF">A8C75_12790</name>
</gene>
<reference evidence="6 7" key="2">
    <citation type="journal article" date="2018" name="Int. J. Syst. Evol. Microbiol.">
        <title>Marinobacterium aestuarii sp. nov., a benzene-degrading marine bacterium isolated from estuary sediment.</title>
        <authorList>
            <person name="Bae S.S."/>
            <person name="Jung J."/>
            <person name="Chung D."/>
            <person name="Baek K."/>
        </authorList>
    </citation>
    <scope>NUCLEOTIDE SEQUENCE [LARGE SCALE GENOMIC DNA]</scope>
    <source>
        <strain evidence="6 7">ST58-10</strain>
    </source>
</reference>
<evidence type="ECO:0000313" key="7">
    <source>
        <dbReference type="Proteomes" id="UP000078070"/>
    </source>
</evidence>
<organism evidence="6 7">
    <name type="scientific">Marinobacterium aestuarii</name>
    <dbReference type="NCBI Taxonomy" id="1821621"/>
    <lineage>
        <taxon>Bacteria</taxon>
        <taxon>Pseudomonadati</taxon>
        <taxon>Pseudomonadota</taxon>
        <taxon>Gammaproteobacteria</taxon>
        <taxon>Oceanospirillales</taxon>
        <taxon>Oceanospirillaceae</taxon>
        <taxon>Marinobacterium</taxon>
    </lineage>
</organism>
<dbReference type="KEGG" id="mars:A8C75_12790"/>
<proteinExistence type="predicted"/>
<keyword evidence="3 5" id="KW-1133">Transmembrane helix</keyword>
<keyword evidence="4 5" id="KW-0472">Membrane</keyword>
<reference evidence="7" key="1">
    <citation type="submission" date="2016-05" db="EMBL/GenBank/DDBJ databases">
        <authorList>
            <person name="Baek K."/>
            <person name="Yang S.-J."/>
        </authorList>
    </citation>
    <scope>NUCLEOTIDE SEQUENCE [LARGE SCALE GENOMIC DNA]</scope>
    <source>
        <strain evidence="7">ST58-10</strain>
    </source>
</reference>
<evidence type="ECO:0000313" key="6">
    <source>
        <dbReference type="EMBL" id="ANG63261.1"/>
    </source>
</evidence>
<sequence length="164" mass="17791">MNWADWTIIAIIAISGLFSLKRGFVKEALSLASWVAAFIVARLFTAPLSLVLQDYIEMPSARVAVAFAILFLATLIVGALISALIVALVQATGLSSTDRILGIGFGLARGALLIVVLVALLGITPAIQDPWWHDSRLIPHFIQMESWTRDLAQDVVRAIWNVGL</sequence>
<dbReference type="EMBL" id="CP015839">
    <property type="protein sequence ID" value="ANG63261.1"/>
    <property type="molecule type" value="Genomic_DNA"/>
</dbReference>
<evidence type="ECO:0000256" key="4">
    <source>
        <dbReference type="ARBA" id="ARBA00023136"/>
    </source>
</evidence>
<dbReference type="PANTHER" id="PTHR36926">
    <property type="entry name" value="COLICIN V PRODUCTION PROTEIN"/>
    <property type="match status" value="1"/>
</dbReference>
<accession>A0A1A9F031</accession>
<dbReference type="GO" id="GO:0016020">
    <property type="term" value="C:membrane"/>
    <property type="evidence" value="ECO:0007669"/>
    <property type="project" value="UniProtKB-SubCell"/>
</dbReference>
<dbReference type="GO" id="GO:0009403">
    <property type="term" value="P:toxin biosynthetic process"/>
    <property type="evidence" value="ECO:0007669"/>
    <property type="project" value="InterPro"/>
</dbReference>
<name>A0A1A9F031_9GAMM</name>
<dbReference type="Pfam" id="PF02674">
    <property type="entry name" value="Colicin_V"/>
    <property type="match status" value="1"/>
</dbReference>
<feature type="transmembrane region" description="Helical" evidence="5">
    <location>
        <begin position="101"/>
        <end position="127"/>
    </location>
</feature>
<evidence type="ECO:0000256" key="3">
    <source>
        <dbReference type="ARBA" id="ARBA00022989"/>
    </source>
</evidence>
<evidence type="ECO:0000256" key="1">
    <source>
        <dbReference type="ARBA" id="ARBA00004141"/>
    </source>
</evidence>
<feature type="transmembrane region" description="Helical" evidence="5">
    <location>
        <begin position="64"/>
        <end position="89"/>
    </location>
</feature>
<dbReference type="Proteomes" id="UP000078070">
    <property type="component" value="Chromosome"/>
</dbReference>
<evidence type="ECO:0000256" key="5">
    <source>
        <dbReference type="SAM" id="Phobius"/>
    </source>
</evidence>
<dbReference type="STRING" id="1821621.A8C75_12790"/>
<feature type="transmembrane region" description="Helical" evidence="5">
    <location>
        <begin position="31"/>
        <end position="52"/>
    </location>
</feature>
<keyword evidence="7" id="KW-1185">Reference proteome</keyword>
<protein>
    <submittedName>
        <fullName evidence="6">Colicin V production CvpA</fullName>
    </submittedName>
</protein>
<dbReference type="RefSeq" id="WP_067382924.1">
    <property type="nucleotide sequence ID" value="NZ_CP015839.1"/>
</dbReference>
<keyword evidence="2 5" id="KW-0812">Transmembrane</keyword>
<evidence type="ECO:0000256" key="2">
    <source>
        <dbReference type="ARBA" id="ARBA00022692"/>
    </source>
</evidence>
<dbReference type="PANTHER" id="PTHR36926:SF1">
    <property type="entry name" value="COLICIN V PRODUCTION PROTEIN"/>
    <property type="match status" value="1"/>
</dbReference>
<dbReference type="InterPro" id="IPR052719">
    <property type="entry name" value="CvpA-like"/>
</dbReference>
<feature type="transmembrane region" description="Helical" evidence="5">
    <location>
        <begin position="6"/>
        <end position="24"/>
    </location>
</feature>
<dbReference type="OrthoDB" id="9810601at2"/>